<dbReference type="NCBIfam" id="NF005677">
    <property type="entry name" value="PRK07471.1"/>
    <property type="match status" value="1"/>
</dbReference>
<evidence type="ECO:0000313" key="2">
    <source>
        <dbReference type="Proteomes" id="UP000316030"/>
    </source>
</evidence>
<keyword evidence="2" id="KW-1185">Reference proteome</keyword>
<sequence>MSETEIPEPDRIEGAPHPRATAQVIGQAQARAAFLQAFNSGRLHHGWLITGARGVGKATLAWQIARFLLATPMGGGDDMFGGPPAPTTLDIAPDHPVMRRTLALSEPGLFLLRQGGAGSTESEREKNLRDGKFAADIRVDEVRKLAHFFQLSAVEGGRRVVIVDAADEMTVQAANALLKMLEEPPANTTLLLVCHQPTRLLPTIRSRCRELRLSPLSAADMGQALEQAGIAMPGDPHGLAELAAGSVGEAVRLINLGGLQMYQELVGLYSTLPRLDRARALKMAEAAAARGADTRLDLLISLNDMLMVRLARTGALGHPPSVEAVPGEATLLTRLAPDPMKARAWADTAQQIGARMQHGRAVNLDPTALILDTVFKIQQTAAG</sequence>
<gene>
    <name evidence="1" type="ORF">SAMN06265173_10935</name>
</gene>
<dbReference type="Proteomes" id="UP000316030">
    <property type="component" value="Unassembled WGS sequence"/>
</dbReference>
<dbReference type="SUPFAM" id="SSF52540">
    <property type="entry name" value="P-loop containing nucleoside triphosphate hydrolases"/>
    <property type="match status" value="1"/>
</dbReference>
<dbReference type="InterPro" id="IPR050238">
    <property type="entry name" value="DNA_Rep/Repair_Clamp_Loader"/>
</dbReference>
<dbReference type="OrthoDB" id="9811073at2"/>
<evidence type="ECO:0000313" key="1">
    <source>
        <dbReference type="EMBL" id="SMO67163.1"/>
    </source>
</evidence>
<dbReference type="Gene3D" id="3.40.50.300">
    <property type="entry name" value="P-loop containing nucleotide triphosphate hydrolases"/>
    <property type="match status" value="1"/>
</dbReference>
<protein>
    <submittedName>
        <fullName evidence="1">DNA polymerase-3 subunit delta</fullName>
    </submittedName>
</protein>
<dbReference type="InterPro" id="IPR027417">
    <property type="entry name" value="P-loop_NTPase"/>
</dbReference>
<dbReference type="AlphaFoldDB" id="A0A521D627"/>
<proteinExistence type="predicted"/>
<dbReference type="PANTHER" id="PTHR11669:SF8">
    <property type="entry name" value="DNA POLYMERASE III SUBUNIT DELTA"/>
    <property type="match status" value="1"/>
</dbReference>
<reference evidence="1 2" key="1">
    <citation type="submission" date="2017-05" db="EMBL/GenBank/DDBJ databases">
        <authorList>
            <person name="Varghese N."/>
            <person name="Submissions S."/>
        </authorList>
    </citation>
    <scope>NUCLEOTIDE SEQUENCE [LARGE SCALE GENOMIC DNA]</scope>
    <source>
        <strain evidence="1 2">DSM 29506</strain>
    </source>
</reference>
<dbReference type="GO" id="GO:0006261">
    <property type="term" value="P:DNA-templated DNA replication"/>
    <property type="evidence" value="ECO:0007669"/>
    <property type="project" value="TreeGrafter"/>
</dbReference>
<dbReference type="EMBL" id="FXTO01000009">
    <property type="protein sequence ID" value="SMO67163.1"/>
    <property type="molecule type" value="Genomic_DNA"/>
</dbReference>
<name>A0A521D627_9RHOB</name>
<organism evidence="1 2">
    <name type="scientific">Thalassovita litoralis</name>
    <dbReference type="NCBI Taxonomy" id="1010611"/>
    <lineage>
        <taxon>Bacteria</taxon>
        <taxon>Pseudomonadati</taxon>
        <taxon>Pseudomonadota</taxon>
        <taxon>Alphaproteobacteria</taxon>
        <taxon>Rhodobacterales</taxon>
        <taxon>Roseobacteraceae</taxon>
        <taxon>Thalassovita</taxon>
    </lineage>
</organism>
<dbReference type="Pfam" id="PF13177">
    <property type="entry name" value="DNA_pol3_delta2"/>
    <property type="match status" value="1"/>
</dbReference>
<dbReference type="PANTHER" id="PTHR11669">
    <property type="entry name" value="REPLICATION FACTOR C / DNA POLYMERASE III GAMMA-TAU SUBUNIT"/>
    <property type="match status" value="1"/>
</dbReference>
<dbReference type="RefSeq" id="WP_142493100.1">
    <property type="nucleotide sequence ID" value="NZ_FXTO01000009.1"/>
</dbReference>
<accession>A0A521D627</accession>
<dbReference type="GO" id="GO:0009360">
    <property type="term" value="C:DNA polymerase III complex"/>
    <property type="evidence" value="ECO:0007669"/>
    <property type="project" value="TreeGrafter"/>
</dbReference>